<name>A0A1H8JY29_9SPHN</name>
<protein>
    <submittedName>
        <fullName evidence="3">Uncharacterized protein</fullName>
    </submittedName>
</protein>
<sequence length="119" mass="12383">MTIRTHFVAAMLMPIAAVSLASCGSKSVEGTYNVTKAPVPGIVATFGKNSFTFSSGASGNYEVSGDTVILTGMSVTGTYKIEGDKLVGDQFTFVRRDPNDKSPVNLGPRGMSNAQGNGQ</sequence>
<evidence type="ECO:0000313" key="4">
    <source>
        <dbReference type="Proteomes" id="UP000199206"/>
    </source>
</evidence>
<reference evidence="4" key="1">
    <citation type="submission" date="2016-10" db="EMBL/GenBank/DDBJ databases">
        <authorList>
            <person name="Varghese N."/>
            <person name="Submissions S."/>
        </authorList>
    </citation>
    <scope>NUCLEOTIDE SEQUENCE [LARGE SCALE GENOMIC DNA]</scope>
    <source>
        <strain evidence="4">S6-262</strain>
    </source>
</reference>
<dbReference type="RefSeq" id="WP_139198161.1">
    <property type="nucleotide sequence ID" value="NZ_FOCF01000017.1"/>
</dbReference>
<organism evidence="3 4">
    <name type="scientific">Sphingomonas gellani</name>
    <dbReference type="NCBI Taxonomy" id="1166340"/>
    <lineage>
        <taxon>Bacteria</taxon>
        <taxon>Pseudomonadati</taxon>
        <taxon>Pseudomonadota</taxon>
        <taxon>Alphaproteobacteria</taxon>
        <taxon>Sphingomonadales</taxon>
        <taxon>Sphingomonadaceae</taxon>
        <taxon>Sphingomonas</taxon>
    </lineage>
</organism>
<dbReference type="PROSITE" id="PS51257">
    <property type="entry name" value="PROKAR_LIPOPROTEIN"/>
    <property type="match status" value="1"/>
</dbReference>
<dbReference type="Proteomes" id="UP000199206">
    <property type="component" value="Unassembled WGS sequence"/>
</dbReference>
<dbReference type="EMBL" id="FOCF01000017">
    <property type="protein sequence ID" value="SEN85415.1"/>
    <property type="molecule type" value="Genomic_DNA"/>
</dbReference>
<evidence type="ECO:0000313" key="3">
    <source>
        <dbReference type="EMBL" id="SEN85415.1"/>
    </source>
</evidence>
<dbReference type="STRING" id="1166340.SAMN05192583_3715"/>
<keyword evidence="4" id="KW-1185">Reference proteome</keyword>
<keyword evidence="2" id="KW-0732">Signal</keyword>
<dbReference type="OrthoDB" id="7579309at2"/>
<feature type="chain" id="PRO_5011491637" evidence="2">
    <location>
        <begin position="22"/>
        <end position="119"/>
    </location>
</feature>
<evidence type="ECO:0000256" key="1">
    <source>
        <dbReference type="SAM" id="MobiDB-lite"/>
    </source>
</evidence>
<feature type="region of interest" description="Disordered" evidence="1">
    <location>
        <begin position="94"/>
        <end position="119"/>
    </location>
</feature>
<evidence type="ECO:0000256" key="2">
    <source>
        <dbReference type="SAM" id="SignalP"/>
    </source>
</evidence>
<feature type="signal peptide" evidence="2">
    <location>
        <begin position="1"/>
        <end position="21"/>
    </location>
</feature>
<accession>A0A1H8JY29</accession>
<dbReference type="AlphaFoldDB" id="A0A1H8JY29"/>
<gene>
    <name evidence="3" type="ORF">SAMN05192583_3715</name>
</gene>
<proteinExistence type="predicted"/>